<comment type="caution">
    <text evidence="5">The sequence shown here is derived from an EMBL/GenBank/DDBJ whole genome shotgun (WGS) entry which is preliminary data.</text>
</comment>
<dbReference type="Pfam" id="PF12833">
    <property type="entry name" value="HTH_18"/>
    <property type="match status" value="1"/>
</dbReference>
<dbReference type="RefSeq" id="WP_070352882.1">
    <property type="nucleotide sequence ID" value="NZ_MCHX01000018.1"/>
</dbReference>
<dbReference type="PANTHER" id="PTHR47894:SF1">
    <property type="entry name" value="HTH-TYPE TRANSCRIPTIONAL REGULATOR VQSM"/>
    <property type="match status" value="1"/>
</dbReference>
<evidence type="ECO:0000256" key="3">
    <source>
        <dbReference type="ARBA" id="ARBA00023163"/>
    </source>
</evidence>
<dbReference type="GO" id="GO:0003700">
    <property type="term" value="F:DNA-binding transcription factor activity"/>
    <property type="evidence" value="ECO:0007669"/>
    <property type="project" value="InterPro"/>
</dbReference>
<name>A0A1E8Q661_9MYCO</name>
<dbReference type="GO" id="GO:0000976">
    <property type="term" value="F:transcription cis-regulatory region binding"/>
    <property type="evidence" value="ECO:0007669"/>
    <property type="project" value="TreeGrafter"/>
</dbReference>
<dbReference type="InterPro" id="IPR009057">
    <property type="entry name" value="Homeodomain-like_sf"/>
</dbReference>
<dbReference type="InterPro" id="IPR018060">
    <property type="entry name" value="HTH_AraC"/>
</dbReference>
<dbReference type="Proteomes" id="UP000178953">
    <property type="component" value="Unassembled WGS sequence"/>
</dbReference>
<accession>A0A1E8Q661</accession>
<dbReference type="GO" id="GO:0005829">
    <property type="term" value="C:cytosol"/>
    <property type="evidence" value="ECO:0007669"/>
    <property type="project" value="TreeGrafter"/>
</dbReference>
<keyword evidence="1" id="KW-0805">Transcription regulation</keyword>
<dbReference type="PROSITE" id="PS01124">
    <property type="entry name" value="HTH_ARAC_FAMILY_2"/>
    <property type="match status" value="1"/>
</dbReference>
<dbReference type="Gene3D" id="1.10.10.60">
    <property type="entry name" value="Homeodomain-like"/>
    <property type="match status" value="1"/>
</dbReference>
<dbReference type="EMBL" id="MCHX01000018">
    <property type="protein sequence ID" value="OFJ53947.1"/>
    <property type="molecule type" value="Genomic_DNA"/>
</dbReference>
<dbReference type="SUPFAM" id="SSF46689">
    <property type="entry name" value="Homeodomain-like"/>
    <property type="match status" value="1"/>
</dbReference>
<keyword evidence="6" id="KW-1185">Reference proteome</keyword>
<evidence type="ECO:0000259" key="4">
    <source>
        <dbReference type="PROSITE" id="PS01124"/>
    </source>
</evidence>
<organism evidence="5 6">
    <name type="scientific">Mycolicibacterium grossiae</name>
    <dbReference type="NCBI Taxonomy" id="1552759"/>
    <lineage>
        <taxon>Bacteria</taxon>
        <taxon>Bacillati</taxon>
        <taxon>Actinomycetota</taxon>
        <taxon>Actinomycetes</taxon>
        <taxon>Mycobacteriales</taxon>
        <taxon>Mycobacteriaceae</taxon>
        <taxon>Mycolicibacterium</taxon>
    </lineage>
</organism>
<dbReference type="AlphaFoldDB" id="A0A1E8Q661"/>
<dbReference type="SMART" id="SM00342">
    <property type="entry name" value="HTH_ARAC"/>
    <property type="match status" value="1"/>
</dbReference>
<evidence type="ECO:0000313" key="5">
    <source>
        <dbReference type="EMBL" id="OFJ53947.1"/>
    </source>
</evidence>
<keyword evidence="2" id="KW-0238">DNA-binding</keyword>
<dbReference type="PRINTS" id="PR00032">
    <property type="entry name" value="HTHARAC"/>
</dbReference>
<dbReference type="PANTHER" id="PTHR47894">
    <property type="entry name" value="HTH-TYPE TRANSCRIPTIONAL REGULATOR GADX"/>
    <property type="match status" value="1"/>
</dbReference>
<evidence type="ECO:0000313" key="6">
    <source>
        <dbReference type="Proteomes" id="UP000178953"/>
    </source>
</evidence>
<gene>
    <name evidence="5" type="ORF">BEL07_09660</name>
</gene>
<keyword evidence="3" id="KW-0804">Transcription</keyword>
<protein>
    <recommendedName>
        <fullName evidence="4">HTH araC/xylS-type domain-containing protein</fullName>
    </recommendedName>
</protein>
<dbReference type="InterPro" id="IPR032687">
    <property type="entry name" value="AraC-type_N"/>
</dbReference>
<proteinExistence type="predicted"/>
<sequence length="331" mass="35731">MAGGTVAIQFIRAALVPAKERGIDVGVALRESGISADLLDCDGARVTRAQAAALIRSLWALTDDELIGLPERPLPRGTFLMATLGLVHARDLDTALHRLIEFAGIGMGVDVAAMTDDGETTRLTFGPGEADARSQLVLAIGMAVGHRLANWLIGEQIALTSVDLPGAVPVHAAELLPVFGVEPTFGAPVAALAFPSRHLRAPLVRSEDDLLEFVRHQPHGLLARQDYQPTTASRVRKLIERRAAEAVTVEDVAAPLGISAQHLRRLLRDEGTTFRAIRDQVLRDDAIASLVRGQESVEELSARLGFSESSAFRRAFRRWTGSPPGSYRARR</sequence>
<feature type="domain" description="HTH araC/xylS-type" evidence="4">
    <location>
        <begin position="233"/>
        <end position="330"/>
    </location>
</feature>
<evidence type="ECO:0000256" key="2">
    <source>
        <dbReference type="ARBA" id="ARBA00023125"/>
    </source>
</evidence>
<reference evidence="5 6" key="1">
    <citation type="submission" date="2016-09" db="EMBL/GenBank/DDBJ databases">
        <title>genome sequence of Mycobacterium sp. 739 SCH.</title>
        <authorList>
            <person name="Greninger A.L."/>
            <person name="Qin X."/>
            <person name="Jerome K."/>
            <person name="Vora S."/>
            <person name="Quinn K."/>
        </authorList>
    </citation>
    <scope>NUCLEOTIDE SEQUENCE [LARGE SCALE GENOMIC DNA]</scope>
    <source>
        <strain evidence="5 6">SCH</strain>
    </source>
</reference>
<dbReference type="InterPro" id="IPR020449">
    <property type="entry name" value="Tscrpt_reg_AraC-type_HTH"/>
</dbReference>
<dbReference type="Pfam" id="PF12625">
    <property type="entry name" value="Arabinose_bd"/>
    <property type="match status" value="1"/>
</dbReference>
<evidence type="ECO:0000256" key="1">
    <source>
        <dbReference type="ARBA" id="ARBA00023015"/>
    </source>
</evidence>